<dbReference type="Proteomes" id="UP000031189">
    <property type="component" value="Unassembled WGS sequence"/>
</dbReference>
<dbReference type="Gene3D" id="3.40.50.300">
    <property type="entry name" value="P-loop containing nucleotide triphosphate hydrolases"/>
    <property type="match status" value="1"/>
</dbReference>
<dbReference type="EMBL" id="JWHR01000082">
    <property type="protein sequence ID" value="KHS57268.1"/>
    <property type="molecule type" value="Genomic_DNA"/>
</dbReference>
<reference evidence="10 11" key="1">
    <citation type="submission" date="2014-12" db="EMBL/GenBank/DDBJ databases">
        <title>Draft genome sequence of Terrisporobacter sp. 08-306576, isolated from the blood culture of a bacteremia patient.</title>
        <authorList>
            <person name="Lund L.C."/>
            <person name="Sydenham T.V."/>
            <person name="Hogh S.V."/>
            <person name="Skov M.N."/>
            <person name="Kemp M."/>
            <person name="Justesen U.S."/>
        </authorList>
    </citation>
    <scope>NUCLEOTIDE SEQUENCE [LARGE SCALE GENOMIC DNA]</scope>
    <source>
        <strain evidence="10 11">08-306576</strain>
    </source>
</reference>
<comment type="subcellular location">
    <subcellularLocation>
        <location evidence="1">Cell membrane</location>
        <topology evidence="1">Multi-pass membrane protein</topology>
    </subcellularLocation>
</comment>
<evidence type="ECO:0000256" key="1">
    <source>
        <dbReference type="ARBA" id="ARBA00004651"/>
    </source>
</evidence>
<dbReference type="AlphaFoldDB" id="A0A0B3VWU8"/>
<evidence type="ECO:0000256" key="3">
    <source>
        <dbReference type="ARBA" id="ARBA00022741"/>
    </source>
</evidence>
<keyword evidence="3" id="KW-0547">Nucleotide-binding</keyword>
<keyword evidence="5 7" id="KW-1133">Transmembrane helix</keyword>
<dbReference type="InterPro" id="IPR027417">
    <property type="entry name" value="P-loop_NTPase"/>
</dbReference>
<evidence type="ECO:0000256" key="4">
    <source>
        <dbReference type="ARBA" id="ARBA00022840"/>
    </source>
</evidence>
<keyword evidence="6 7" id="KW-0472">Membrane</keyword>
<feature type="domain" description="ABC transporter" evidence="8">
    <location>
        <begin position="347"/>
        <end position="560"/>
    </location>
</feature>
<dbReference type="STRING" id="1577792.QX51_09185"/>
<dbReference type="OrthoDB" id="9770415at2"/>
<dbReference type="InterPro" id="IPR039421">
    <property type="entry name" value="Type_1_exporter"/>
</dbReference>
<gene>
    <name evidence="10" type="ORF">QX51_09185</name>
</gene>
<evidence type="ECO:0000256" key="6">
    <source>
        <dbReference type="ARBA" id="ARBA00023136"/>
    </source>
</evidence>
<keyword evidence="11" id="KW-1185">Reference proteome</keyword>
<protein>
    <submittedName>
        <fullName evidence="10">ABC transporter permease</fullName>
    </submittedName>
</protein>
<feature type="transmembrane region" description="Helical" evidence="7">
    <location>
        <begin position="251"/>
        <end position="270"/>
    </location>
</feature>
<dbReference type="InterPro" id="IPR036640">
    <property type="entry name" value="ABC1_TM_sf"/>
</dbReference>
<dbReference type="GO" id="GO:0016887">
    <property type="term" value="F:ATP hydrolysis activity"/>
    <property type="evidence" value="ECO:0007669"/>
    <property type="project" value="InterPro"/>
</dbReference>
<evidence type="ECO:0000256" key="2">
    <source>
        <dbReference type="ARBA" id="ARBA00022692"/>
    </source>
</evidence>
<evidence type="ECO:0000313" key="11">
    <source>
        <dbReference type="Proteomes" id="UP000031189"/>
    </source>
</evidence>
<dbReference type="Pfam" id="PF00664">
    <property type="entry name" value="ABC_membrane"/>
    <property type="match status" value="1"/>
</dbReference>
<feature type="domain" description="ABC transmembrane type-1" evidence="9">
    <location>
        <begin position="31"/>
        <end position="311"/>
    </location>
</feature>
<dbReference type="InterPro" id="IPR003593">
    <property type="entry name" value="AAA+_ATPase"/>
</dbReference>
<dbReference type="InterPro" id="IPR003439">
    <property type="entry name" value="ABC_transporter-like_ATP-bd"/>
</dbReference>
<dbReference type="PROSITE" id="PS50893">
    <property type="entry name" value="ABC_TRANSPORTER_2"/>
    <property type="match status" value="1"/>
</dbReference>
<evidence type="ECO:0000259" key="9">
    <source>
        <dbReference type="PROSITE" id="PS50929"/>
    </source>
</evidence>
<dbReference type="Pfam" id="PF00005">
    <property type="entry name" value="ABC_tran"/>
    <property type="match status" value="1"/>
</dbReference>
<dbReference type="CDD" id="cd18544">
    <property type="entry name" value="ABC_6TM_TmrA_like"/>
    <property type="match status" value="1"/>
</dbReference>
<keyword evidence="4" id="KW-0067">ATP-binding</keyword>
<organism evidence="10 11">
    <name type="scientific">Terrisporobacter othiniensis</name>
    <dbReference type="NCBI Taxonomy" id="1577792"/>
    <lineage>
        <taxon>Bacteria</taxon>
        <taxon>Bacillati</taxon>
        <taxon>Bacillota</taxon>
        <taxon>Clostridia</taxon>
        <taxon>Peptostreptococcales</taxon>
        <taxon>Peptostreptococcaceae</taxon>
        <taxon>Terrisporobacter</taxon>
    </lineage>
</organism>
<dbReference type="RefSeq" id="WP_039679617.1">
    <property type="nucleotide sequence ID" value="NZ_JWHR01000082.1"/>
</dbReference>
<evidence type="ECO:0000256" key="5">
    <source>
        <dbReference type="ARBA" id="ARBA00022989"/>
    </source>
</evidence>
<evidence type="ECO:0000313" key="10">
    <source>
        <dbReference type="EMBL" id="KHS57268.1"/>
    </source>
</evidence>
<dbReference type="SUPFAM" id="SSF90123">
    <property type="entry name" value="ABC transporter transmembrane region"/>
    <property type="match status" value="1"/>
</dbReference>
<dbReference type="PANTHER" id="PTHR43394">
    <property type="entry name" value="ATP-DEPENDENT PERMEASE MDL1, MITOCHONDRIAL"/>
    <property type="match status" value="1"/>
</dbReference>
<dbReference type="PROSITE" id="PS00211">
    <property type="entry name" value="ABC_TRANSPORTER_1"/>
    <property type="match status" value="1"/>
</dbReference>
<evidence type="ECO:0000259" key="8">
    <source>
        <dbReference type="PROSITE" id="PS50893"/>
    </source>
</evidence>
<dbReference type="SMART" id="SM00382">
    <property type="entry name" value="AAA"/>
    <property type="match status" value="1"/>
</dbReference>
<dbReference type="GO" id="GO:0005886">
    <property type="term" value="C:plasma membrane"/>
    <property type="evidence" value="ECO:0007669"/>
    <property type="project" value="UniProtKB-SubCell"/>
</dbReference>
<keyword evidence="2 7" id="KW-0812">Transmembrane</keyword>
<dbReference type="SUPFAM" id="SSF52540">
    <property type="entry name" value="P-loop containing nucleoside triphosphate hydrolases"/>
    <property type="match status" value="1"/>
</dbReference>
<dbReference type="Gene3D" id="1.20.1560.10">
    <property type="entry name" value="ABC transporter type 1, transmembrane domain"/>
    <property type="match status" value="1"/>
</dbReference>
<dbReference type="GO" id="GO:0015421">
    <property type="term" value="F:ABC-type oligopeptide transporter activity"/>
    <property type="evidence" value="ECO:0007669"/>
    <property type="project" value="TreeGrafter"/>
</dbReference>
<feature type="transmembrane region" description="Helical" evidence="7">
    <location>
        <begin position="69"/>
        <end position="93"/>
    </location>
</feature>
<accession>A0A0B3VWU8</accession>
<dbReference type="GO" id="GO:0005524">
    <property type="term" value="F:ATP binding"/>
    <property type="evidence" value="ECO:0007669"/>
    <property type="project" value="UniProtKB-KW"/>
</dbReference>
<proteinExistence type="predicted"/>
<feature type="transmembrane region" description="Helical" evidence="7">
    <location>
        <begin position="276"/>
        <end position="296"/>
    </location>
</feature>
<dbReference type="InterPro" id="IPR011527">
    <property type="entry name" value="ABC1_TM_dom"/>
</dbReference>
<name>A0A0B3VWU8_9FIRM</name>
<dbReference type="InterPro" id="IPR017871">
    <property type="entry name" value="ABC_transporter-like_CS"/>
</dbReference>
<dbReference type="PANTHER" id="PTHR43394:SF1">
    <property type="entry name" value="ATP-BINDING CASSETTE SUB-FAMILY B MEMBER 10, MITOCHONDRIAL"/>
    <property type="match status" value="1"/>
</dbReference>
<dbReference type="PROSITE" id="PS50929">
    <property type="entry name" value="ABC_TM1F"/>
    <property type="match status" value="1"/>
</dbReference>
<evidence type="ECO:0000256" key="7">
    <source>
        <dbReference type="SAM" id="Phobius"/>
    </source>
</evidence>
<comment type="caution">
    <text evidence="10">The sequence shown here is derived from an EMBL/GenBank/DDBJ whole genome shotgun (WGS) entry which is preliminary data.</text>
</comment>
<sequence>MNNKNKFIKINSKVVKLIINVFKNHKSLTCLLLFVIIGSISFSLATPQVLKYIIDDYLIVKGKSLLLPALLYFSTIVFLGIFNFGKEGIITVFGQKIIRKIKEEMMIKLTRIPIGYLATNESGSIVSRFSNDVEAVGSLFTNGIVSMIVDTFKIVGIVISIWLFSYKLGILVLFIIPVVYFLTRAFQRKMLKAQRLYRVLTAKVNNHIPESINNIQMIKSFAKEEYMEERYVNYLDESYEAMNKINFYDSIFSPIILILRAVVVALVVILSSDQLYFLGLSIGSVAAAIELINNIFSPIENLGMELQNIQQSIAGIYRIDEFLNEEEETEKDHNLTYEKIVNDNLNIELKNVDFSYIKGEHILENISLNIKHKESVTFAGRTGAGKTTLFKLILGLLEPSSGSVTLSNVKVSEIPNHEKRKIFGYVEQSFSFIKGSVAEQISLKDENISKEDIENAMKFVGLHDYIITLEKGYDTFASPHLFSQGQMQLLSIARAIVTSPPIMLLDEITANLDSETEEKIISVLKSASSERTLLSISHRLSSILTCDRIIKLENKSIAME</sequence>